<dbReference type="PANTHER" id="PTHR42760">
    <property type="entry name" value="SHORT-CHAIN DEHYDROGENASES/REDUCTASES FAMILY MEMBER"/>
    <property type="match status" value="1"/>
</dbReference>
<dbReference type="InterPro" id="IPR002347">
    <property type="entry name" value="SDR_fam"/>
</dbReference>
<dbReference type="SMART" id="SM00822">
    <property type="entry name" value="PKS_KR"/>
    <property type="match status" value="1"/>
</dbReference>
<keyword evidence="4" id="KW-1185">Reference proteome</keyword>
<dbReference type="AlphaFoldDB" id="A0A255GGW1"/>
<reference evidence="3 4" key="1">
    <citation type="submission" date="2017-07" db="EMBL/GenBank/DDBJ databases">
        <title>Draft whole genome sequences of clinical Proprionibacteriaceae strains.</title>
        <authorList>
            <person name="Bernier A.-M."/>
            <person name="Bernard K."/>
            <person name="Domingo M.-C."/>
        </authorList>
    </citation>
    <scope>NUCLEOTIDE SEQUENCE [LARGE SCALE GENOMIC DNA]</scope>
    <source>
        <strain evidence="3 4">NML 030167</strain>
    </source>
</reference>
<organism evidence="3 4">
    <name type="scientific">Enemella evansiae</name>
    <dbReference type="NCBI Taxonomy" id="2016499"/>
    <lineage>
        <taxon>Bacteria</taxon>
        <taxon>Bacillati</taxon>
        <taxon>Actinomycetota</taxon>
        <taxon>Actinomycetes</taxon>
        <taxon>Propionibacteriales</taxon>
        <taxon>Propionibacteriaceae</taxon>
        <taxon>Enemella</taxon>
    </lineage>
</organism>
<dbReference type="SUPFAM" id="SSF51735">
    <property type="entry name" value="NAD(P)-binding Rossmann-fold domains"/>
    <property type="match status" value="1"/>
</dbReference>
<dbReference type="InterPro" id="IPR020904">
    <property type="entry name" value="Sc_DH/Rdtase_CS"/>
</dbReference>
<dbReference type="InterPro" id="IPR057326">
    <property type="entry name" value="KR_dom"/>
</dbReference>
<dbReference type="PRINTS" id="PR00080">
    <property type="entry name" value="SDRFAMILY"/>
</dbReference>
<evidence type="ECO:0000313" key="4">
    <source>
        <dbReference type="Proteomes" id="UP000215896"/>
    </source>
</evidence>
<comment type="caution">
    <text evidence="3">The sequence shown here is derived from an EMBL/GenBank/DDBJ whole genome shotgun (WGS) entry which is preliminary data.</text>
</comment>
<evidence type="ECO:0000313" key="3">
    <source>
        <dbReference type="EMBL" id="OYO14662.1"/>
    </source>
</evidence>
<gene>
    <name evidence="3" type="ORF">CGZ94_08820</name>
</gene>
<dbReference type="EMBL" id="NMVO01000012">
    <property type="protein sequence ID" value="OYO14662.1"/>
    <property type="molecule type" value="Genomic_DNA"/>
</dbReference>
<dbReference type="PRINTS" id="PR00081">
    <property type="entry name" value="GDHRDH"/>
</dbReference>
<dbReference type="Gene3D" id="3.40.50.720">
    <property type="entry name" value="NAD(P)-binding Rossmann-like Domain"/>
    <property type="match status" value="2"/>
</dbReference>
<dbReference type="FunFam" id="3.40.50.720:FF:000338">
    <property type="entry name" value="3-oxoacyl-ACP reductase FabG"/>
    <property type="match status" value="1"/>
</dbReference>
<feature type="domain" description="Ketoreductase" evidence="2">
    <location>
        <begin position="223"/>
        <end position="404"/>
    </location>
</feature>
<dbReference type="NCBIfam" id="NF006110">
    <property type="entry name" value="PRK08261.1"/>
    <property type="match status" value="1"/>
</dbReference>
<accession>A0A255GGW1</accession>
<comment type="similarity">
    <text evidence="1">Belongs to the short-chain dehydrogenases/reductases (SDR) family.</text>
</comment>
<dbReference type="InterPro" id="IPR036291">
    <property type="entry name" value="NAD(P)-bd_dom_sf"/>
</dbReference>
<protein>
    <submittedName>
        <fullName evidence="3">3-oxoacyl-ACP reductase</fullName>
    </submittedName>
</protein>
<dbReference type="Proteomes" id="UP000215896">
    <property type="component" value="Unassembled WGS sequence"/>
</dbReference>
<evidence type="ECO:0000256" key="1">
    <source>
        <dbReference type="ARBA" id="ARBA00006484"/>
    </source>
</evidence>
<name>A0A255GGW1_9ACTN</name>
<dbReference type="PROSITE" id="PS00061">
    <property type="entry name" value="ADH_SHORT"/>
    <property type="match status" value="1"/>
</dbReference>
<dbReference type="RefSeq" id="WP_094405370.1">
    <property type="nucleotide sequence ID" value="NZ_NMVO01000012.1"/>
</dbReference>
<evidence type="ECO:0000259" key="2">
    <source>
        <dbReference type="SMART" id="SM00822"/>
    </source>
</evidence>
<dbReference type="PANTHER" id="PTHR42760:SF78">
    <property type="entry name" value="3-OXOACYL-[ACYL-CARRIER-PROTEIN] REDUCTASE [NADH]"/>
    <property type="match status" value="1"/>
</dbReference>
<dbReference type="OrthoDB" id="9808187at2"/>
<dbReference type="Pfam" id="PF13561">
    <property type="entry name" value="adh_short_C2"/>
    <property type="match status" value="1"/>
</dbReference>
<sequence>MSDGYAQFARSPLGSQLVKQLGLPNPVPLRRWKSGAPLCDSPVLVFGVTSTGMATADGGYAGAVRAMLEGQEIGIEAPGEGGEGAPRLGAVVADLAALRDPGQLEAFRAVAAPAIKRLARNARVVLIGTDPDLLTDPVEVATQRALDGITRSIGKELRAGATANLVYAPSPLAADEPNLPSVAHTVQFLLSGHSAFVDGQPFRIDENAPLPNPADPQKPLQGKVAVVTGAARGIGAAIVEVLARDGATVVGVDVPAAGDALAKVVNRVHGSALSVDVTAADAGQRILDHCRERYGRLDIVVHNAGITRDKLFVNTDADRWGSVIAVNLQSILTMNEAFLSADGLGEGGRIVCLSSQSGLAGNRGQANYSATKAAIIGLVDALADQVADRGITVNAVAPGLIETEMTAKMPFATREVARRINSLQQGGLPVDVAELIAFLAQAASQAITGQTIRVCGQNMVGA</sequence>
<proteinExistence type="inferred from homology"/>
<dbReference type="GO" id="GO:0016616">
    <property type="term" value="F:oxidoreductase activity, acting on the CH-OH group of donors, NAD or NADP as acceptor"/>
    <property type="evidence" value="ECO:0007669"/>
    <property type="project" value="UniProtKB-ARBA"/>
</dbReference>